<evidence type="ECO:0000313" key="2">
    <source>
        <dbReference type="EMBL" id="MCE5173166.1"/>
    </source>
</evidence>
<dbReference type="Proteomes" id="UP001199916">
    <property type="component" value="Unassembled WGS sequence"/>
</dbReference>
<feature type="chain" id="PRO_5045483387" evidence="1">
    <location>
        <begin position="23"/>
        <end position="356"/>
    </location>
</feature>
<dbReference type="PANTHER" id="PTHR37507">
    <property type="entry name" value="SPORULATION PROTEIN YDCC"/>
    <property type="match status" value="1"/>
</dbReference>
<dbReference type="SUPFAM" id="SSF89392">
    <property type="entry name" value="Prokaryotic lipoproteins and lipoprotein localization factors"/>
    <property type="match status" value="1"/>
</dbReference>
<organism evidence="2 3">
    <name type="scientific">Paenibacillus profundus</name>
    <dbReference type="NCBI Taxonomy" id="1173085"/>
    <lineage>
        <taxon>Bacteria</taxon>
        <taxon>Bacillati</taxon>
        <taxon>Bacillota</taxon>
        <taxon>Bacilli</taxon>
        <taxon>Bacillales</taxon>
        <taxon>Paenibacillaceae</taxon>
        <taxon>Paenibacillus</taxon>
    </lineage>
</organism>
<evidence type="ECO:0000256" key="1">
    <source>
        <dbReference type="SAM" id="SignalP"/>
    </source>
</evidence>
<proteinExistence type="predicted"/>
<gene>
    <name evidence="2" type="ORF">LQV63_28285</name>
</gene>
<dbReference type="InterPro" id="IPR052944">
    <property type="entry name" value="Sporulation_related"/>
</dbReference>
<keyword evidence="3" id="KW-1185">Reference proteome</keyword>
<accession>A0ABS8YS29</accession>
<dbReference type="Gene3D" id="2.50.20.10">
    <property type="entry name" value="Lipoprotein localisation LolA/LolB/LppX"/>
    <property type="match status" value="1"/>
</dbReference>
<feature type="signal peptide" evidence="1">
    <location>
        <begin position="1"/>
        <end position="22"/>
    </location>
</feature>
<dbReference type="InterPro" id="IPR029046">
    <property type="entry name" value="LolA/LolB/LppX"/>
</dbReference>
<dbReference type="RefSeq" id="WP_233699170.1">
    <property type="nucleotide sequence ID" value="NZ_JAJNBZ010000042.1"/>
</dbReference>
<name>A0ABS8YS29_9BACL</name>
<evidence type="ECO:0000313" key="3">
    <source>
        <dbReference type="Proteomes" id="UP001199916"/>
    </source>
</evidence>
<dbReference type="PANTHER" id="PTHR37507:SF2">
    <property type="entry name" value="SPORULATION PROTEIN YDCC"/>
    <property type="match status" value="1"/>
</dbReference>
<dbReference type="EMBL" id="JAJNBZ010000042">
    <property type="protein sequence ID" value="MCE5173166.1"/>
    <property type="molecule type" value="Genomic_DNA"/>
</dbReference>
<protein>
    <submittedName>
        <fullName evidence="2">Outer membrane lipoprotein carrier protein LolA</fullName>
    </submittedName>
</protein>
<comment type="caution">
    <text evidence="2">The sequence shown here is derived from an EMBL/GenBank/DDBJ whole genome shotgun (WGS) entry which is preliminary data.</text>
</comment>
<sequence>MMMRSGLSLLLASSILISGCQGGTLGLQLSGEQIVDKVLEEGKGKISYYAESTSVTYENGKRQDEFQMKEWLDANTDRKRVEVTTNHDSSVSVNDGKQIVVLDRTKGEAYRMQLQDQMQPLTQREQVKSLLEMLQGTHKFETIGEEKVGEWNTLHFKATAKKKSDLFQRMELWIDPKSWMVLKSVFESGPVTSENLYTKLDLSPEFTDDVFTLEIPDGVTVRELDDMNPMKNVSLPEAKAALGQSFLQWTQAEGNLAGIELYDMQGELKRTEITLNYWKDDKPYFMMSVFPAPEDEGDKDDSYYGEKVKVRGKTGTYSDTLRSVTWDEGGLRYTIYPDQNGMTKEQVLSIAGELKQ</sequence>
<reference evidence="2 3" key="1">
    <citation type="submission" date="2021-11" db="EMBL/GenBank/DDBJ databases">
        <title>Draft genome sequence of Paenibacillus profundus YoMME, a new Gram-positive bacteria with exoelectrogenic properties.</title>
        <authorList>
            <person name="Hubenova Y."/>
            <person name="Hubenova E."/>
            <person name="Manasiev Y."/>
            <person name="Peykov S."/>
            <person name="Mitov M."/>
        </authorList>
    </citation>
    <scope>NUCLEOTIDE SEQUENCE [LARGE SCALE GENOMIC DNA]</scope>
    <source>
        <strain evidence="2 3">YoMME</strain>
    </source>
</reference>
<keyword evidence="2" id="KW-0449">Lipoprotein</keyword>
<dbReference type="PROSITE" id="PS51257">
    <property type="entry name" value="PROKAR_LIPOPROTEIN"/>
    <property type="match status" value="1"/>
</dbReference>
<keyword evidence="1" id="KW-0732">Signal</keyword>